<dbReference type="GO" id="GO:0044718">
    <property type="term" value="P:siderophore transmembrane transport"/>
    <property type="evidence" value="ECO:0007669"/>
    <property type="project" value="TreeGrafter"/>
</dbReference>
<evidence type="ECO:0000259" key="9">
    <source>
        <dbReference type="Pfam" id="PF07715"/>
    </source>
</evidence>
<dbReference type="PANTHER" id="PTHR30069">
    <property type="entry name" value="TONB-DEPENDENT OUTER MEMBRANE RECEPTOR"/>
    <property type="match status" value="1"/>
</dbReference>
<dbReference type="NCBIfam" id="TIGR04057">
    <property type="entry name" value="SusC_RagA_signa"/>
    <property type="match status" value="1"/>
</dbReference>
<comment type="caution">
    <text evidence="10">The sequence shown here is derived from an EMBL/GenBank/DDBJ whole genome shotgun (WGS) entry which is preliminary data.</text>
</comment>
<evidence type="ECO:0000313" key="12">
    <source>
        <dbReference type="Proteomes" id="UP000249115"/>
    </source>
</evidence>
<evidence type="ECO:0000256" key="1">
    <source>
        <dbReference type="ARBA" id="ARBA00004571"/>
    </source>
</evidence>
<dbReference type="FunFam" id="2.170.130.10:FF:000003">
    <property type="entry name" value="SusC/RagA family TonB-linked outer membrane protein"/>
    <property type="match status" value="1"/>
</dbReference>
<evidence type="ECO:0000256" key="4">
    <source>
        <dbReference type="ARBA" id="ARBA00022692"/>
    </source>
</evidence>
<dbReference type="Proteomes" id="UP000321927">
    <property type="component" value="Unassembled WGS sequence"/>
</dbReference>
<proteinExistence type="inferred from homology"/>
<feature type="domain" description="TonB-dependent receptor plug" evidence="9">
    <location>
        <begin position="124"/>
        <end position="234"/>
    </location>
</feature>
<dbReference type="Gene3D" id="2.40.170.20">
    <property type="entry name" value="TonB-dependent receptor, beta-barrel domain"/>
    <property type="match status" value="1"/>
</dbReference>
<reference evidence="10 12" key="1">
    <citation type="submission" date="2018-06" db="EMBL/GenBank/DDBJ databases">
        <title>Genomic Encyclopedia of Archaeal and Bacterial Type Strains, Phase II (KMG-II): from individual species to whole genera.</title>
        <authorList>
            <person name="Goeker M."/>
        </authorList>
    </citation>
    <scope>NUCLEOTIDE SEQUENCE [LARGE SCALE GENOMIC DNA]</scope>
    <source>
        <strain evidence="10 12">DSM 22686</strain>
    </source>
</reference>
<dbReference type="AlphaFoldDB" id="A0A2W7QTC8"/>
<evidence type="ECO:0000313" key="13">
    <source>
        <dbReference type="Proteomes" id="UP000321927"/>
    </source>
</evidence>
<name>A0A2W7QTC8_9BACT</name>
<comment type="similarity">
    <text evidence="8">Belongs to the TonB-dependent receptor family.</text>
</comment>
<sequence length="1036" mass="114380">MRKFITNRLRGIPKFGLLILFILIGVSSYAQNTVIGTVTDSATGEGLPGATVLVKGSTAGTVTDIEGKFSIDIASEGTLIMSFIGYTTKEVPINGRSIITVVLEEDIDVLSEVVVVGYGNQRRETLTGSVATVESKDLTVVPSPNLQQNLQGRMPGLIVNMGQGRPGADGANISIRGFGSNGGAGRGNQNESPLVIVDGFQRDFSQLDPNEVESITILKDASAAVYGVRAGAGVILVTTKKGKSGKPTISFNSSTSLTDFTSFPEVANYQGYLKAVLQHRDGSNDGVVNNITSERLALLEAGDPGTDWFDVITKRFAPQQQYNFNIRGGSDRVRYFTSLGYLDQGTVWESGDFGYKRYNGSVNLDFDVTDNLTAGVQLGWRREMRSEDRTFESSDLYSIAYSNPAFPSSLPDPDRVPGANIDNPRSPISATYRDVAGYNDTRTDNINTSVDLTYKIPGVEGLSVTGTVGYLQTYQFRTVLSKPYTLWYLNDDGYKSQTGREQTTLSEQAYRFERVTSNIRANYAKSFGSHNFSALVLYEQISEEARDFSANGNDLLSPATPFLFANNPDFATISGGGSELGRTGLVGRLNYDFEGTYIVSLSFRQDKSAFFPVDSRTGFFPGISAGWVLSNEKFLQESKVITFLKLRGSYSRLGNDGANSYDYIDGFEQIRGEAGYVFNGKYQSAIRTLGIPNPRITWQLSDLYNAGIDVNFLNNRLGLEFDAFYRKRSQLLAVDPGVVIVGTTGAELPLENVESRDNRGVELALNFRGGERDLKYNFSANGSWAREKWVKYVGDPTSFVTDDRERINKQSGNWVNRTFGYVFDGFFTEQEIEGLTMDYFNGQEKNLRSGDIKIKDTNGDGVIDQDDRILIGRNNVPEIIYGFNTDLKYKNWDFTLFLQGASNFNQNFNGQQRGISVVNSGTATPYQYIVDNLWTPEGPNTGVEFPRDITGPTNDLLLDKYYKNSSYLRLKNLVIGYSIPRDVISRIGVQNVRLSLSGTNLLTFDKLGLYPWDAETGGVNNYPAQRVYTLGLNVSF</sequence>
<dbReference type="InterPro" id="IPR023997">
    <property type="entry name" value="TonB-dep_OMP_SusC/RagA_CS"/>
</dbReference>
<dbReference type="OrthoDB" id="9768177at2"/>
<dbReference type="Gene3D" id="2.60.40.1120">
    <property type="entry name" value="Carboxypeptidase-like, regulatory domain"/>
    <property type="match status" value="1"/>
</dbReference>
<evidence type="ECO:0000256" key="5">
    <source>
        <dbReference type="ARBA" id="ARBA00022729"/>
    </source>
</evidence>
<dbReference type="InterPro" id="IPR036942">
    <property type="entry name" value="Beta-barrel_TonB_sf"/>
</dbReference>
<evidence type="ECO:0000313" key="10">
    <source>
        <dbReference type="EMBL" id="PZX51241.1"/>
    </source>
</evidence>
<dbReference type="RefSeq" id="WP_086502955.1">
    <property type="nucleotide sequence ID" value="NZ_MSSV01000023.1"/>
</dbReference>
<keyword evidence="6 8" id="KW-0472">Membrane</keyword>
<dbReference type="GO" id="GO:0009279">
    <property type="term" value="C:cell outer membrane"/>
    <property type="evidence" value="ECO:0007669"/>
    <property type="project" value="UniProtKB-SubCell"/>
</dbReference>
<evidence type="ECO:0000256" key="3">
    <source>
        <dbReference type="ARBA" id="ARBA00022452"/>
    </source>
</evidence>
<dbReference type="Proteomes" id="UP000249115">
    <property type="component" value="Unassembled WGS sequence"/>
</dbReference>
<keyword evidence="3 8" id="KW-1134">Transmembrane beta strand</keyword>
<keyword evidence="13" id="KW-1185">Reference proteome</keyword>
<reference evidence="11 13" key="2">
    <citation type="submission" date="2019-08" db="EMBL/GenBank/DDBJ databases">
        <title>Genome of Algoriphagus ratkowskyi IC026.</title>
        <authorList>
            <person name="Bowman J.P."/>
        </authorList>
    </citation>
    <scope>NUCLEOTIDE SEQUENCE [LARGE SCALE GENOMIC DNA]</scope>
    <source>
        <strain evidence="11 13">IC026</strain>
    </source>
</reference>
<dbReference type="InterPro" id="IPR012910">
    <property type="entry name" value="Plug_dom"/>
</dbReference>
<dbReference type="InterPro" id="IPR037066">
    <property type="entry name" value="Plug_dom_sf"/>
</dbReference>
<dbReference type="NCBIfam" id="TIGR04056">
    <property type="entry name" value="OMP_RagA_SusC"/>
    <property type="match status" value="1"/>
</dbReference>
<evidence type="ECO:0000313" key="11">
    <source>
        <dbReference type="EMBL" id="TXD75965.1"/>
    </source>
</evidence>
<dbReference type="InterPro" id="IPR023996">
    <property type="entry name" value="TonB-dep_OMP_SusC/RagA"/>
</dbReference>
<dbReference type="Gene3D" id="2.170.130.10">
    <property type="entry name" value="TonB-dependent receptor, plug domain"/>
    <property type="match status" value="1"/>
</dbReference>
<dbReference type="PANTHER" id="PTHR30069:SF29">
    <property type="entry name" value="HEMOGLOBIN AND HEMOGLOBIN-HAPTOGLOBIN-BINDING PROTEIN 1-RELATED"/>
    <property type="match status" value="1"/>
</dbReference>
<evidence type="ECO:0000256" key="2">
    <source>
        <dbReference type="ARBA" id="ARBA00022448"/>
    </source>
</evidence>
<dbReference type="EMBL" id="VORV01000017">
    <property type="protein sequence ID" value="TXD75965.1"/>
    <property type="molecule type" value="Genomic_DNA"/>
</dbReference>
<dbReference type="InterPro" id="IPR008969">
    <property type="entry name" value="CarboxyPept-like_regulatory"/>
</dbReference>
<comment type="subcellular location">
    <subcellularLocation>
        <location evidence="1 8">Cell outer membrane</location>
        <topology evidence="1 8">Multi-pass membrane protein</topology>
    </subcellularLocation>
</comment>
<dbReference type="InterPro" id="IPR039426">
    <property type="entry name" value="TonB-dep_rcpt-like"/>
</dbReference>
<keyword evidence="5" id="KW-0732">Signal</keyword>
<protein>
    <submittedName>
        <fullName evidence="11">TonB-dependent receptor</fullName>
    </submittedName>
    <submittedName>
        <fullName evidence="10">TonB-linked SusC/RagA family outer membrane protein</fullName>
    </submittedName>
</protein>
<keyword evidence="4 8" id="KW-0812">Transmembrane</keyword>
<dbReference type="EMBL" id="QKZU01000019">
    <property type="protein sequence ID" value="PZX51241.1"/>
    <property type="molecule type" value="Genomic_DNA"/>
</dbReference>
<evidence type="ECO:0000256" key="6">
    <source>
        <dbReference type="ARBA" id="ARBA00023136"/>
    </source>
</evidence>
<dbReference type="Pfam" id="PF07715">
    <property type="entry name" value="Plug"/>
    <property type="match status" value="1"/>
</dbReference>
<dbReference type="Pfam" id="PF13715">
    <property type="entry name" value="CarbopepD_reg_2"/>
    <property type="match status" value="1"/>
</dbReference>
<evidence type="ECO:0000256" key="8">
    <source>
        <dbReference type="PROSITE-ProRule" id="PRU01360"/>
    </source>
</evidence>
<accession>A0A2W7QTC8</accession>
<organism evidence="10 12">
    <name type="scientific">Algoriphagus ratkowskyi</name>
    <dbReference type="NCBI Taxonomy" id="57028"/>
    <lineage>
        <taxon>Bacteria</taxon>
        <taxon>Pseudomonadati</taxon>
        <taxon>Bacteroidota</taxon>
        <taxon>Cytophagia</taxon>
        <taxon>Cytophagales</taxon>
        <taxon>Cyclobacteriaceae</taxon>
        <taxon>Algoriphagus</taxon>
    </lineage>
</organism>
<evidence type="ECO:0000256" key="7">
    <source>
        <dbReference type="ARBA" id="ARBA00023237"/>
    </source>
</evidence>
<dbReference type="SUPFAM" id="SSF56935">
    <property type="entry name" value="Porins"/>
    <property type="match status" value="1"/>
</dbReference>
<keyword evidence="11" id="KW-0675">Receptor</keyword>
<dbReference type="PROSITE" id="PS52016">
    <property type="entry name" value="TONB_DEPENDENT_REC_3"/>
    <property type="match status" value="1"/>
</dbReference>
<keyword evidence="7 8" id="KW-0998">Cell outer membrane</keyword>
<dbReference type="GO" id="GO:0015344">
    <property type="term" value="F:siderophore uptake transmembrane transporter activity"/>
    <property type="evidence" value="ECO:0007669"/>
    <property type="project" value="TreeGrafter"/>
</dbReference>
<dbReference type="SUPFAM" id="SSF49464">
    <property type="entry name" value="Carboxypeptidase regulatory domain-like"/>
    <property type="match status" value="1"/>
</dbReference>
<keyword evidence="2 8" id="KW-0813">Transport</keyword>
<gene>
    <name evidence="11" type="ORF">ESW18_18635</name>
    <name evidence="10" type="ORF">LV84_03746</name>
</gene>